<dbReference type="GO" id="GO:0008381">
    <property type="term" value="F:mechanosensitive monoatomic ion channel activity"/>
    <property type="evidence" value="ECO:0007669"/>
    <property type="project" value="UniProtKB-UniRule"/>
</dbReference>
<dbReference type="HAMAP" id="MF_00115">
    <property type="entry name" value="MscL"/>
    <property type="match status" value="1"/>
</dbReference>
<keyword evidence="3 10" id="KW-0813">Transport</keyword>
<evidence type="ECO:0000256" key="7">
    <source>
        <dbReference type="ARBA" id="ARBA00023065"/>
    </source>
</evidence>
<dbReference type="Proteomes" id="UP000076268">
    <property type="component" value="Unassembled WGS sequence"/>
</dbReference>
<dbReference type="Pfam" id="PF01741">
    <property type="entry name" value="MscL"/>
    <property type="match status" value="1"/>
</dbReference>
<comment type="subcellular location">
    <subcellularLocation>
        <location evidence="1 10">Cell membrane</location>
        <topology evidence="1 10">Multi-pass membrane protein</topology>
    </subcellularLocation>
</comment>
<evidence type="ECO:0000256" key="5">
    <source>
        <dbReference type="ARBA" id="ARBA00022692"/>
    </source>
</evidence>
<proteinExistence type="inferred from homology"/>
<dbReference type="EMBL" id="LSGP01000013">
    <property type="protein sequence ID" value="KYZ77428.1"/>
    <property type="molecule type" value="Genomic_DNA"/>
</dbReference>
<keyword evidence="7 10" id="KW-0406">Ion transport</keyword>
<gene>
    <name evidence="10" type="primary">mscL</name>
    <name evidence="11" type="ORF">AXX12_04765</name>
</gene>
<evidence type="ECO:0000256" key="3">
    <source>
        <dbReference type="ARBA" id="ARBA00022448"/>
    </source>
</evidence>
<keyword evidence="5 10" id="KW-0812">Transmembrane</keyword>
<dbReference type="InterPro" id="IPR019823">
    <property type="entry name" value="Mechanosensitive_channel_CS"/>
</dbReference>
<dbReference type="SUPFAM" id="SSF81330">
    <property type="entry name" value="Gated mechanosensitive channel"/>
    <property type="match status" value="1"/>
</dbReference>
<evidence type="ECO:0000256" key="8">
    <source>
        <dbReference type="ARBA" id="ARBA00023136"/>
    </source>
</evidence>
<comment type="similarity">
    <text evidence="2 10">Belongs to the MscL family.</text>
</comment>
<accession>A0A154BVB6</accession>
<evidence type="ECO:0000256" key="9">
    <source>
        <dbReference type="ARBA" id="ARBA00023303"/>
    </source>
</evidence>
<organism evidence="11 12">
    <name type="scientific">Anaerosporomusa subterranea</name>
    <dbReference type="NCBI Taxonomy" id="1794912"/>
    <lineage>
        <taxon>Bacteria</taxon>
        <taxon>Bacillati</taxon>
        <taxon>Bacillota</taxon>
        <taxon>Negativicutes</taxon>
        <taxon>Acetonemataceae</taxon>
        <taxon>Anaerosporomusa</taxon>
    </lineage>
</organism>
<dbReference type="OrthoDB" id="9810350at2"/>
<evidence type="ECO:0000256" key="4">
    <source>
        <dbReference type="ARBA" id="ARBA00022475"/>
    </source>
</evidence>
<keyword evidence="8 10" id="KW-0472">Membrane</keyword>
<reference evidence="11 12" key="1">
    <citation type="submission" date="2016-02" db="EMBL/GenBank/DDBJ databases">
        <title>Anaerosporomusa subterraneum gen. nov., sp. nov., a spore-forming obligate anaerobe isolated from saprolite.</title>
        <authorList>
            <person name="Choi J.K."/>
            <person name="Shah M."/>
            <person name="Yee N."/>
        </authorList>
    </citation>
    <scope>NUCLEOTIDE SEQUENCE [LARGE SCALE GENOMIC DNA]</scope>
    <source>
        <strain evidence="11 12">RU4</strain>
    </source>
</reference>
<keyword evidence="9 10" id="KW-0407">Ion channel</keyword>
<dbReference type="RefSeq" id="WP_066239752.1">
    <property type="nucleotide sequence ID" value="NZ_LSGP01000013.1"/>
</dbReference>
<dbReference type="PROSITE" id="PS01327">
    <property type="entry name" value="MSCL"/>
    <property type="match status" value="1"/>
</dbReference>
<dbReference type="InterPro" id="IPR001185">
    <property type="entry name" value="MS_channel"/>
</dbReference>
<dbReference type="AlphaFoldDB" id="A0A154BVB6"/>
<feature type="transmembrane region" description="Helical" evidence="10">
    <location>
        <begin position="77"/>
        <end position="101"/>
    </location>
</feature>
<sequence length="147" mass="15901">MLKEFKAFVLRGNVVDLAIGVIIGASFGKIVTSFVNDILMPPIGLILGKVSFADLFINLSDKPYATLAQAKAAGAPTINYGLFINNVIDFLIVAAVIFFVIQQLFTRLQKKPAPAPSEPTTKECNHCFSTISLKATRCPHCTSVLND</sequence>
<feature type="transmembrane region" description="Helical" evidence="10">
    <location>
        <begin position="12"/>
        <end position="31"/>
    </location>
</feature>
<dbReference type="PANTHER" id="PTHR30266">
    <property type="entry name" value="MECHANOSENSITIVE CHANNEL MSCL"/>
    <property type="match status" value="1"/>
</dbReference>
<comment type="caution">
    <text evidence="11">The sequence shown here is derived from an EMBL/GenBank/DDBJ whole genome shotgun (WGS) entry which is preliminary data.</text>
</comment>
<dbReference type="NCBIfam" id="TIGR00220">
    <property type="entry name" value="mscL"/>
    <property type="match status" value="1"/>
</dbReference>
<dbReference type="GO" id="GO:0005886">
    <property type="term" value="C:plasma membrane"/>
    <property type="evidence" value="ECO:0007669"/>
    <property type="project" value="UniProtKB-SubCell"/>
</dbReference>
<keyword evidence="12" id="KW-1185">Reference proteome</keyword>
<evidence type="ECO:0000256" key="10">
    <source>
        <dbReference type="HAMAP-Rule" id="MF_00115"/>
    </source>
</evidence>
<keyword evidence="4 10" id="KW-1003">Cell membrane</keyword>
<evidence type="ECO:0000256" key="2">
    <source>
        <dbReference type="ARBA" id="ARBA00007254"/>
    </source>
</evidence>
<dbReference type="PANTHER" id="PTHR30266:SF2">
    <property type="entry name" value="LARGE-CONDUCTANCE MECHANOSENSITIVE CHANNEL"/>
    <property type="match status" value="1"/>
</dbReference>
<feature type="transmembrane region" description="Helical" evidence="10">
    <location>
        <begin position="38"/>
        <end position="57"/>
    </location>
</feature>
<dbReference type="PRINTS" id="PR01264">
    <property type="entry name" value="MECHCHANNEL"/>
</dbReference>
<evidence type="ECO:0000313" key="11">
    <source>
        <dbReference type="EMBL" id="KYZ77428.1"/>
    </source>
</evidence>
<comment type="function">
    <text evidence="10">Channel that opens in response to stretch forces in the membrane lipid bilayer. May participate in the regulation of osmotic pressure changes within the cell.</text>
</comment>
<dbReference type="STRING" id="1794912.AXX12_04765"/>
<evidence type="ECO:0000256" key="6">
    <source>
        <dbReference type="ARBA" id="ARBA00022989"/>
    </source>
</evidence>
<dbReference type="InterPro" id="IPR036019">
    <property type="entry name" value="MscL_channel"/>
</dbReference>
<protein>
    <recommendedName>
        <fullName evidence="10">Large-conductance mechanosensitive channel</fullName>
    </recommendedName>
</protein>
<dbReference type="Gene3D" id="1.10.1200.120">
    <property type="entry name" value="Large-conductance mechanosensitive channel, MscL, domain 1"/>
    <property type="match status" value="1"/>
</dbReference>
<name>A0A154BVB6_ANASB</name>
<dbReference type="InterPro" id="IPR037673">
    <property type="entry name" value="MSC/AndL"/>
</dbReference>
<evidence type="ECO:0000313" key="12">
    <source>
        <dbReference type="Proteomes" id="UP000076268"/>
    </source>
</evidence>
<evidence type="ECO:0000256" key="1">
    <source>
        <dbReference type="ARBA" id="ARBA00004651"/>
    </source>
</evidence>
<keyword evidence="6 10" id="KW-1133">Transmembrane helix</keyword>
<comment type="subunit">
    <text evidence="10">Homopentamer.</text>
</comment>